<name>A0A5J6TB82_9CAUD</name>
<dbReference type="RefSeq" id="YP_010053274.1">
    <property type="nucleotide sequence ID" value="NC_054638.1"/>
</dbReference>
<accession>A0A5J6TB82</accession>
<dbReference type="GeneID" id="64468931"/>
<sequence length="370" mass="41330">MVAKKITDEQFIAAYESGKTYKQIAEEFGMSIRVVERRGGILAKKGMISTRGSSGYAIKGESVLLDDSGNVKMRWVKTERDREEMEMLMKAAIDAFSEEIPRAEAVDVPEIEFRECLALYPVFDMHIGALAHHAECGESYDTEIAERTLNNFFDYAIGVAPVTEKAVLLIGGDFVHSDGIIPVTPTSQHVLDIDSRYAKLVFVAIRSIRRAVSKMLLNHQHVEIQVLAGNHDQSGMVWLRAALAAFYECEPRITVDTSPAVIHHTQYGKTFLAYHHGHTIKKPESVLMASISDWREDFGQSKYVYAHVGHLHHRSVVETSLGIVENHGTLAAKDAYSANGGYRSERCAAAIVYDKEFGEVGRFTYRPEMS</sequence>
<dbReference type="EMBL" id="MK947460">
    <property type="protein sequence ID" value="QFG07805.1"/>
    <property type="molecule type" value="Genomic_DNA"/>
</dbReference>
<evidence type="ECO:0008006" key="3">
    <source>
        <dbReference type="Google" id="ProtNLM"/>
    </source>
</evidence>
<evidence type="ECO:0000313" key="2">
    <source>
        <dbReference type="Proteomes" id="UP000326742"/>
    </source>
</evidence>
<protein>
    <recommendedName>
        <fullName evidence="3">Phosphoesterase</fullName>
    </recommendedName>
</protein>
<organism evidence="1 2">
    <name type="scientific">Salmonella phage vB_SenS_SB28</name>
    <dbReference type="NCBI Taxonomy" id="2591136"/>
    <lineage>
        <taxon>Viruses</taxon>
        <taxon>Duplodnaviria</taxon>
        <taxon>Heunggongvirae</taxon>
        <taxon>Uroviricota</taxon>
        <taxon>Caudoviricetes</taxon>
        <taxon>Macdonaldcampvirus</taxon>
        <taxon>Macdonaldcampvirus SB28</taxon>
    </lineage>
</organism>
<dbReference type="Proteomes" id="UP000326742">
    <property type="component" value="Segment"/>
</dbReference>
<dbReference type="KEGG" id="vg:64468931"/>
<keyword evidence="2" id="KW-1185">Reference proteome</keyword>
<dbReference type="SUPFAM" id="SSF56300">
    <property type="entry name" value="Metallo-dependent phosphatases"/>
    <property type="match status" value="1"/>
</dbReference>
<reference evidence="1 2" key="1">
    <citation type="submission" date="2019-05" db="EMBL/GenBank/DDBJ databases">
        <title>Whole genome sequence analysis of broad host range Salmonella enterica bacteriophages.</title>
        <authorList>
            <person name="Bhandare S.G."/>
            <person name="Colavecchio A."/>
            <person name="Emond-Rheault J.-G."/>
            <person name="Hamel J."/>
            <person name="Kukavica-Ibrulj I."/>
            <person name="Boyle B."/>
            <person name="Levesque R.C."/>
            <person name="Goodridge L."/>
        </authorList>
    </citation>
    <scope>NUCLEOTIDE SEQUENCE [LARGE SCALE GENOMIC DNA]</scope>
</reference>
<evidence type="ECO:0000313" key="1">
    <source>
        <dbReference type="EMBL" id="QFG07805.1"/>
    </source>
</evidence>
<proteinExistence type="predicted"/>
<dbReference type="InterPro" id="IPR029052">
    <property type="entry name" value="Metallo-depent_PP-like"/>
</dbReference>